<reference evidence="11" key="1">
    <citation type="submission" date="2022-04" db="EMBL/GenBank/DDBJ databases">
        <title>Carnegiea gigantea Genome sequencing and assembly v2.</title>
        <authorList>
            <person name="Copetti D."/>
            <person name="Sanderson M.J."/>
            <person name="Burquez A."/>
            <person name="Wojciechowski M.F."/>
        </authorList>
    </citation>
    <scope>NUCLEOTIDE SEQUENCE</scope>
    <source>
        <strain evidence="11">SGP5-SGP5p</strain>
        <tissue evidence="11">Aerial part</tissue>
    </source>
</reference>
<evidence type="ECO:0000313" key="11">
    <source>
        <dbReference type="EMBL" id="KAJ8446703.1"/>
    </source>
</evidence>
<name>A0A9Q1KPV7_9CARY</name>
<dbReference type="GO" id="GO:0005886">
    <property type="term" value="C:plasma membrane"/>
    <property type="evidence" value="ECO:0007669"/>
    <property type="project" value="TreeGrafter"/>
</dbReference>
<feature type="transmembrane region" description="Helical" evidence="9">
    <location>
        <begin position="410"/>
        <end position="437"/>
    </location>
</feature>
<dbReference type="OrthoDB" id="674805at2759"/>
<feature type="transmembrane region" description="Helical" evidence="9">
    <location>
        <begin position="383"/>
        <end position="404"/>
    </location>
</feature>
<evidence type="ECO:0000256" key="6">
    <source>
        <dbReference type="ARBA" id="ARBA00023136"/>
    </source>
</evidence>
<keyword evidence="2 9" id="KW-0812">Transmembrane</keyword>
<proteinExistence type="predicted"/>
<keyword evidence="4 9" id="KW-1133">Transmembrane helix</keyword>
<keyword evidence="3" id="KW-0677">Repeat</keyword>
<evidence type="ECO:0000256" key="3">
    <source>
        <dbReference type="ARBA" id="ARBA00022737"/>
    </source>
</evidence>
<evidence type="ECO:0000259" key="10">
    <source>
        <dbReference type="Pfam" id="PF13962"/>
    </source>
</evidence>
<dbReference type="Gene3D" id="1.25.40.20">
    <property type="entry name" value="Ankyrin repeat-containing domain"/>
    <property type="match status" value="1"/>
</dbReference>
<organism evidence="11 12">
    <name type="scientific">Carnegiea gigantea</name>
    <dbReference type="NCBI Taxonomy" id="171969"/>
    <lineage>
        <taxon>Eukaryota</taxon>
        <taxon>Viridiplantae</taxon>
        <taxon>Streptophyta</taxon>
        <taxon>Embryophyta</taxon>
        <taxon>Tracheophyta</taxon>
        <taxon>Spermatophyta</taxon>
        <taxon>Magnoliopsida</taxon>
        <taxon>eudicotyledons</taxon>
        <taxon>Gunneridae</taxon>
        <taxon>Pentapetalae</taxon>
        <taxon>Caryophyllales</taxon>
        <taxon>Cactineae</taxon>
        <taxon>Cactaceae</taxon>
        <taxon>Cactoideae</taxon>
        <taxon>Echinocereeae</taxon>
        <taxon>Carnegiea</taxon>
    </lineage>
</organism>
<feature type="repeat" description="ANK" evidence="7">
    <location>
        <begin position="111"/>
        <end position="133"/>
    </location>
</feature>
<evidence type="ECO:0000256" key="9">
    <source>
        <dbReference type="SAM" id="Phobius"/>
    </source>
</evidence>
<dbReference type="SMART" id="SM00248">
    <property type="entry name" value="ANK"/>
    <property type="match status" value="5"/>
</dbReference>
<keyword evidence="5 7" id="KW-0040">ANK repeat</keyword>
<evidence type="ECO:0000256" key="5">
    <source>
        <dbReference type="ARBA" id="ARBA00023043"/>
    </source>
</evidence>
<evidence type="ECO:0000256" key="1">
    <source>
        <dbReference type="ARBA" id="ARBA00004141"/>
    </source>
</evidence>
<feature type="compositionally biased region" description="Low complexity" evidence="8">
    <location>
        <begin position="268"/>
        <end position="277"/>
    </location>
</feature>
<dbReference type="InterPro" id="IPR026961">
    <property type="entry name" value="PGG_dom"/>
</dbReference>
<evidence type="ECO:0000313" key="12">
    <source>
        <dbReference type="Proteomes" id="UP001153076"/>
    </source>
</evidence>
<feature type="repeat" description="ANK" evidence="7">
    <location>
        <begin position="76"/>
        <end position="98"/>
    </location>
</feature>
<gene>
    <name evidence="11" type="ORF">Cgig2_002865</name>
</gene>
<comment type="caution">
    <text evidence="11">The sequence shown here is derived from an EMBL/GenBank/DDBJ whole genome shotgun (WGS) entry which is preliminary data.</text>
</comment>
<dbReference type="PANTHER" id="PTHR24186">
    <property type="entry name" value="PROTEIN PHOSPHATASE 1 REGULATORY SUBUNIT"/>
    <property type="match status" value="1"/>
</dbReference>
<dbReference type="InterPro" id="IPR002110">
    <property type="entry name" value="Ankyrin_rpt"/>
</dbReference>
<sequence length="447" mass="49662">MDITTYMDLSLLKAAQQGDTDQLKALSEEDPLLLQKFALSNYPDSPAHIAALTNQPYFLREILQKMPSFAWDRNKAGLTPLHIASAMGNIDMVREILEVSGPDLCLMKEKGGLTALHYASIKGRVEVIEELLSECPEVVRGVTAKGETALHLAVVYSQFEALGIMIENLGFEDEEVLYAVDCHGNTIFQLAERMKQLEVLNVLRSQGLIKQDQITHQPEYITEERKQHKGTMSLSIDVSELGNETKYENITAAPFSPLRLDQKEEQQNEPPSQQNKESSSETTTIRGIAKEMIPVLASLVAGVTYNAALNPPNTVWKDNMKLDITCIPQKLSKKPSIDLGESVSKQCPSAVFYAFMGFNTAGFLCAVYLIIARACSIPGAIQYLFPTSMIMLVISYLLALLAMAPDFGSFIVICSLAFVLIIYTFYPFAISRFVAWIKEHNKESAQM</sequence>
<accession>A0A9Q1KPV7</accession>
<dbReference type="Proteomes" id="UP001153076">
    <property type="component" value="Unassembled WGS sequence"/>
</dbReference>
<dbReference type="AlphaFoldDB" id="A0A9Q1KPV7"/>
<keyword evidence="6 9" id="KW-0472">Membrane</keyword>
<dbReference type="PROSITE" id="PS50088">
    <property type="entry name" value="ANK_REPEAT"/>
    <property type="match status" value="2"/>
</dbReference>
<feature type="domain" description="PGG" evidence="10">
    <location>
        <begin position="291"/>
        <end position="404"/>
    </location>
</feature>
<dbReference type="Pfam" id="PF12796">
    <property type="entry name" value="Ank_2"/>
    <property type="match status" value="2"/>
</dbReference>
<dbReference type="Pfam" id="PF13962">
    <property type="entry name" value="PGG"/>
    <property type="match status" value="1"/>
</dbReference>
<dbReference type="InterPro" id="IPR036770">
    <property type="entry name" value="Ankyrin_rpt-contain_sf"/>
</dbReference>
<evidence type="ECO:0000256" key="4">
    <source>
        <dbReference type="ARBA" id="ARBA00022989"/>
    </source>
</evidence>
<evidence type="ECO:0000256" key="2">
    <source>
        <dbReference type="ARBA" id="ARBA00022692"/>
    </source>
</evidence>
<dbReference type="EMBL" id="JAKOGI010000051">
    <property type="protein sequence ID" value="KAJ8446703.1"/>
    <property type="molecule type" value="Genomic_DNA"/>
</dbReference>
<comment type="subcellular location">
    <subcellularLocation>
        <location evidence="1">Membrane</location>
        <topology evidence="1">Multi-pass membrane protein</topology>
    </subcellularLocation>
</comment>
<feature type="transmembrane region" description="Helical" evidence="9">
    <location>
        <begin position="350"/>
        <end position="371"/>
    </location>
</feature>
<protein>
    <recommendedName>
        <fullName evidence="10">PGG domain-containing protein</fullName>
    </recommendedName>
</protein>
<dbReference type="PANTHER" id="PTHR24186:SF38">
    <property type="entry name" value="ANKYRIN REPEAT FAMILY PROTEIN"/>
    <property type="match status" value="1"/>
</dbReference>
<dbReference type="PROSITE" id="PS50297">
    <property type="entry name" value="ANK_REP_REGION"/>
    <property type="match status" value="2"/>
</dbReference>
<evidence type="ECO:0000256" key="7">
    <source>
        <dbReference type="PROSITE-ProRule" id="PRU00023"/>
    </source>
</evidence>
<keyword evidence="12" id="KW-1185">Reference proteome</keyword>
<feature type="region of interest" description="Disordered" evidence="8">
    <location>
        <begin position="262"/>
        <end position="284"/>
    </location>
</feature>
<evidence type="ECO:0000256" key="8">
    <source>
        <dbReference type="SAM" id="MobiDB-lite"/>
    </source>
</evidence>
<dbReference type="SUPFAM" id="SSF48403">
    <property type="entry name" value="Ankyrin repeat"/>
    <property type="match status" value="1"/>
</dbReference>